<evidence type="ECO:0000313" key="2">
    <source>
        <dbReference type="EMBL" id="KAG2327626.1"/>
    </source>
</evidence>
<dbReference type="Proteomes" id="UP000886595">
    <property type="component" value="Unassembled WGS sequence"/>
</dbReference>
<reference evidence="2 3" key="1">
    <citation type="submission" date="2020-02" db="EMBL/GenBank/DDBJ databases">
        <authorList>
            <person name="Ma Q."/>
            <person name="Huang Y."/>
            <person name="Song X."/>
            <person name="Pei D."/>
        </authorList>
    </citation>
    <scope>NUCLEOTIDE SEQUENCE [LARGE SCALE GENOMIC DNA]</scope>
    <source>
        <strain evidence="2">Sxm20200214</strain>
        <tissue evidence="2">Leaf</tissue>
    </source>
</reference>
<feature type="compositionally biased region" description="Basic residues" evidence="1">
    <location>
        <begin position="117"/>
        <end position="130"/>
    </location>
</feature>
<sequence>MENTTDVKRKMTPSIPASYVSIIQLRERWIKEKERKRKEQEEEARRRNHHAEEEHIVEEDPKKPREDLDEMRLDHSDQKHWGSNSKKDESIDGGAEEEETAAIGSEGGEDEGLPEKKRGRRKRYHRKKKRTNQEVEECGSIKPPEYTVKENNTPVKDQIRKAVTAIETQFKDLSIKRGQETKHFRAQTRSFNHNPIETAAMVWVKKGQTERGGDGFGSGVKPFNA</sequence>
<name>A0A8X7WDR2_BRACI</name>
<dbReference type="EMBL" id="JAAMPC010000002">
    <property type="protein sequence ID" value="KAG2327626.1"/>
    <property type="molecule type" value="Genomic_DNA"/>
</dbReference>
<gene>
    <name evidence="2" type="ORF">Bca52824_010354</name>
</gene>
<feature type="compositionally biased region" description="Basic and acidic residues" evidence="1">
    <location>
        <begin position="33"/>
        <end position="90"/>
    </location>
</feature>
<feature type="region of interest" description="Disordered" evidence="1">
    <location>
        <begin position="33"/>
        <end position="138"/>
    </location>
</feature>
<proteinExistence type="predicted"/>
<dbReference type="OrthoDB" id="1699474at2759"/>
<comment type="caution">
    <text evidence="2">The sequence shown here is derived from an EMBL/GenBank/DDBJ whole genome shotgun (WGS) entry which is preliminary data.</text>
</comment>
<organism evidence="2 3">
    <name type="scientific">Brassica carinata</name>
    <name type="common">Ethiopian mustard</name>
    <name type="synonym">Abyssinian cabbage</name>
    <dbReference type="NCBI Taxonomy" id="52824"/>
    <lineage>
        <taxon>Eukaryota</taxon>
        <taxon>Viridiplantae</taxon>
        <taxon>Streptophyta</taxon>
        <taxon>Embryophyta</taxon>
        <taxon>Tracheophyta</taxon>
        <taxon>Spermatophyta</taxon>
        <taxon>Magnoliopsida</taxon>
        <taxon>eudicotyledons</taxon>
        <taxon>Gunneridae</taxon>
        <taxon>Pentapetalae</taxon>
        <taxon>rosids</taxon>
        <taxon>malvids</taxon>
        <taxon>Brassicales</taxon>
        <taxon>Brassicaceae</taxon>
        <taxon>Brassiceae</taxon>
        <taxon>Brassica</taxon>
    </lineage>
</organism>
<evidence type="ECO:0000256" key="1">
    <source>
        <dbReference type="SAM" id="MobiDB-lite"/>
    </source>
</evidence>
<protein>
    <submittedName>
        <fullName evidence="2">Uncharacterized protein</fullName>
    </submittedName>
</protein>
<accession>A0A8X7WDR2</accession>
<keyword evidence="3" id="KW-1185">Reference proteome</keyword>
<dbReference type="AlphaFoldDB" id="A0A8X7WDR2"/>
<evidence type="ECO:0000313" key="3">
    <source>
        <dbReference type="Proteomes" id="UP000886595"/>
    </source>
</evidence>